<protein>
    <submittedName>
        <fullName evidence="8">Putative sugar uptake protein</fullName>
    </submittedName>
</protein>
<dbReference type="InterPro" id="IPR037185">
    <property type="entry name" value="EmrE-like"/>
</dbReference>
<evidence type="ECO:0000256" key="1">
    <source>
        <dbReference type="ARBA" id="ARBA00004127"/>
    </source>
</evidence>
<feature type="transmembrane region" description="Helical" evidence="7">
    <location>
        <begin position="153"/>
        <end position="174"/>
    </location>
</feature>
<dbReference type="GO" id="GO:0012505">
    <property type="term" value="C:endomembrane system"/>
    <property type="evidence" value="ECO:0007669"/>
    <property type="project" value="UniProtKB-SubCell"/>
</dbReference>
<dbReference type="RefSeq" id="WP_172968974.1">
    <property type="nucleotide sequence ID" value="NZ_AP021853.1"/>
</dbReference>
<dbReference type="GO" id="GO:0015144">
    <property type="term" value="F:carbohydrate transmembrane transporter activity"/>
    <property type="evidence" value="ECO:0007669"/>
    <property type="project" value="InterPro"/>
</dbReference>
<keyword evidence="4 7" id="KW-0812">Transmembrane</keyword>
<feature type="transmembrane region" description="Helical" evidence="7">
    <location>
        <begin position="213"/>
        <end position="233"/>
    </location>
</feature>
<feature type="transmembrane region" description="Helical" evidence="7">
    <location>
        <begin position="120"/>
        <end position="141"/>
    </location>
</feature>
<dbReference type="InterPro" id="IPR010651">
    <property type="entry name" value="Sugar_transport"/>
</dbReference>
<proteinExistence type="inferred from homology"/>
<evidence type="ECO:0000313" key="9">
    <source>
        <dbReference type="Proteomes" id="UP000326951"/>
    </source>
</evidence>
<accession>A0A5K7X5A7</accession>
<feature type="transmembrane region" description="Helical" evidence="7">
    <location>
        <begin position="6"/>
        <end position="26"/>
    </location>
</feature>
<feature type="transmembrane region" description="Helical" evidence="7">
    <location>
        <begin position="62"/>
        <end position="83"/>
    </location>
</feature>
<comment type="similarity">
    <text evidence="2">Belongs to the GRP transporter (TC 2.A.7.5) family.</text>
</comment>
<feature type="transmembrane region" description="Helical" evidence="7">
    <location>
        <begin position="270"/>
        <end position="289"/>
    </location>
</feature>
<evidence type="ECO:0000256" key="6">
    <source>
        <dbReference type="ARBA" id="ARBA00023136"/>
    </source>
</evidence>
<evidence type="ECO:0000256" key="3">
    <source>
        <dbReference type="ARBA" id="ARBA00022597"/>
    </source>
</evidence>
<sequence>MEGVEDLTGLLIALIPALLWGTLPLVSAKVGGTPHHQVFGMTIGAFCFSMMVFLFFSPEINAAIFVISLISGLCWAVGQFHQFAAMKLLGVSKTMPLSTGMQLAGAALFGIFLFHEWNTALRMVLGISAVVCIIIGVLFTSREQNAKESNNNSLIQGIFLLIVSTLGYMSYLVILRMFDINGWSAVLPQSIGMLIGALLLSGKQVKSLYDRHTFFNTLSGLMWAGGNLALLIATKMEGVAISFSMSQIGTVLSTLGGIFILGEKKSKHQMVMLFIGCALIIVGGILLGMTKK</sequence>
<evidence type="ECO:0000313" key="8">
    <source>
        <dbReference type="EMBL" id="BBN99046.1"/>
    </source>
</evidence>
<dbReference type="AlphaFoldDB" id="A0A5K7X5A7"/>
<keyword evidence="5 7" id="KW-1133">Transmembrane helix</keyword>
<evidence type="ECO:0000256" key="4">
    <source>
        <dbReference type="ARBA" id="ARBA00022692"/>
    </source>
</evidence>
<evidence type="ECO:0000256" key="7">
    <source>
        <dbReference type="SAM" id="Phobius"/>
    </source>
</evidence>
<reference evidence="8 9" key="1">
    <citation type="submission" date="2019-09" db="EMBL/GenBank/DDBJ databases">
        <title>Complete genome sequence of Sporolactobacillus terrae 70-3.</title>
        <authorList>
            <person name="Tanaka N."/>
            <person name="Shiwa Y."/>
            <person name="Fujita N."/>
            <person name="Tanasupawat S."/>
        </authorList>
    </citation>
    <scope>NUCLEOTIDE SEQUENCE [LARGE SCALE GENOMIC DNA]</scope>
    <source>
        <strain evidence="8 9">70-3</strain>
    </source>
</reference>
<dbReference type="PANTHER" id="PTHR16119">
    <property type="entry name" value="TRANSMEMBRANE PROTEIN 144"/>
    <property type="match status" value="1"/>
</dbReference>
<dbReference type="SUPFAM" id="SSF103481">
    <property type="entry name" value="Multidrug resistance efflux transporter EmrE"/>
    <property type="match status" value="2"/>
</dbReference>
<evidence type="ECO:0000256" key="5">
    <source>
        <dbReference type="ARBA" id="ARBA00022989"/>
    </source>
</evidence>
<dbReference type="Pfam" id="PF06800">
    <property type="entry name" value="Sugar_transport"/>
    <property type="match status" value="1"/>
</dbReference>
<name>A0A5K7X5A7_9BACL</name>
<organism evidence="8 9">
    <name type="scientific">Sporolactobacillus terrae</name>
    <dbReference type="NCBI Taxonomy" id="269673"/>
    <lineage>
        <taxon>Bacteria</taxon>
        <taxon>Bacillati</taxon>
        <taxon>Bacillota</taxon>
        <taxon>Bacilli</taxon>
        <taxon>Bacillales</taxon>
        <taxon>Sporolactobacillaceae</taxon>
        <taxon>Sporolactobacillus</taxon>
    </lineage>
</organism>
<dbReference type="EMBL" id="AP021853">
    <property type="protein sequence ID" value="BBN99046.1"/>
    <property type="molecule type" value="Genomic_DNA"/>
</dbReference>
<evidence type="ECO:0000256" key="2">
    <source>
        <dbReference type="ARBA" id="ARBA00006117"/>
    </source>
</evidence>
<keyword evidence="3" id="KW-0762">Sugar transport</keyword>
<feature type="transmembrane region" description="Helical" evidence="7">
    <location>
        <begin position="38"/>
        <end position="56"/>
    </location>
</feature>
<dbReference type="Proteomes" id="UP000326951">
    <property type="component" value="Chromosome"/>
</dbReference>
<feature type="transmembrane region" description="Helical" evidence="7">
    <location>
        <begin position="180"/>
        <end position="201"/>
    </location>
</feature>
<feature type="transmembrane region" description="Helical" evidence="7">
    <location>
        <begin position="239"/>
        <end position="261"/>
    </location>
</feature>
<comment type="subcellular location">
    <subcellularLocation>
        <location evidence="1">Endomembrane system</location>
        <topology evidence="1">Multi-pass membrane protein</topology>
    </subcellularLocation>
</comment>
<dbReference type="PANTHER" id="PTHR16119:SF17">
    <property type="entry name" value="TRANSMEMBRANE PROTEIN 144"/>
    <property type="match status" value="1"/>
</dbReference>
<keyword evidence="3" id="KW-0813">Transport</keyword>
<gene>
    <name evidence="8" type="ORF">St703_17510</name>
</gene>
<feature type="transmembrane region" description="Helical" evidence="7">
    <location>
        <begin position="95"/>
        <end position="114"/>
    </location>
</feature>
<dbReference type="GO" id="GO:0016020">
    <property type="term" value="C:membrane"/>
    <property type="evidence" value="ECO:0007669"/>
    <property type="project" value="InterPro"/>
</dbReference>
<keyword evidence="6 7" id="KW-0472">Membrane</keyword>
<dbReference type="CDD" id="cd23112">
    <property type="entry name" value="glucose_uptake_GlcU"/>
    <property type="match status" value="1"/>
</dbReference>